<dbReference type="CDD" id="cd04280">
    <property type="entry name" value="ZnMc_astacin_like"/>
    <property type="match status" value="1"/>
</dbReference>
<keyword evidence="16" id="KW-1185">Reference proteome</keyword>
<feature type="domain" description="ShKT" evidence="13">
    <location>
        <begin position="330"/>
        <end position="363"/>
    </location>
</feature>
<dbReference type="PANTHER" id="PTHR10127:SF780">
    <property type="entry name" value="METALLOENDOPEPTIDASE"/>
    <property type="match status" value="1"/>
</dbReference>
<reference evidence="15" key="1">
    <citation type="journal article" date="2023" name="PLoS Negl. Trop. Dis.">
        <title>A genome sequence for Biomphalaria pfeifferi, the major vector snail for the human-infecting parasite Schistosoma mansoni.</title>
        <authorList>
            <person name="Bu L."/>
            <person name="Lu L."/>
            <person name="Laidemitt M.R."/>
            <person name="Zhang S.M."/>
            <person name="Mutuku M."/>
            <person name="Mkoji G."/>
            <person name="Steinauer M."/>
            <person name="Loker E.S."/>
        </authorList>
    </citation>
    <scope>NUCLEOTIDE SEQUENCE</scope>
    <source>
        <strain evidence="15">KasaAsao</strain>
    </source>
</reference>
<evidence type="ECO:0000256" key="10">
    <source>
        <dbReference type="PROSITE-ProRule" id="PRU01211"/>
    </source>
</evidence>
<dbReference type="PRINTS" id="PR00480">
    <property type="entry name" value="ASTACIN"/>
</dbReference>
<proteinExistence type="predicted"/>
<dbReference type="InterPro" id="IPR006026">
    <property type="entry name" value="Peptidase_Metallo"/>
</dbReference>
<evidence type="ECO:0000256" key="6">
    <source>
        <dbReference type="ARBA" id="ARBA00022833"/>
    </source>
</evidence>
<dbReference type="GO" id="GO:0008270">
    <property type="term" value="F:zinc ion binding"/>
    <property type="evidence" value="ECO:0007669"/>
    <property type="project" value="UniProtKB-UniRule"/>
</dbReference>
<dbReference type="Gene3D" id="3.40.390.10">
    <property type="entry name" value="Collagenase (Catalytic Domain)"/>
    <property type="match status" value="1"/>
</dbReference>
<protein>
    <recommendedName>
        <fullName evidence="11">Metalloendopeptidase</fullName>
        <ecNumber evidence="11">3.4.24.-</ecNumber>
    </recommendedName>
</protein>
<evidence type="ECO:0000256" key="4">
    <source>
        <dbReference type="ARBA" id="ARBA00022723"/>
    </source>
</evidence>
<feature type="active site" evidence="10">
    <location>
        <position position="174"/>
    </location>
</feature>
<keyword evidence="5 10" id="KW-0378">Hydrolase</keyword>
<evidence type="ECO:0000256" key="7">
    <source>
        <dbReference type="ARBA" id="ARBA00023049"/>
    </source>
</evidence>
<feature type="region of interest" description="Disordered" evidence="12">
    <location>
        <begin position="448"/>
        <end position="705"/>
    </location>
</feature>
<dbReference type="PROSITE" id="PS51864">
    <property type="entry name" value="ASTACIN"/>
    <property type="match status" value="1"/>
</dbReference>
<feature type="chain" id="PRO_5041775139" description="Metalloendopeptidase" evidence="11">
    <location>
        <begin position="27"/>
        <end position="705"/>
    </location>
</feature>
<gene>
    <name evidence="15" type="ORF">Bpfe_026437</name>
</gene>
<feature type="binding site" evidence="10">
    <location>
        <position position="183"/>
    </location>
    <ligand>
        <name>Zn(2+)</name>
        <dbReference type="ChEBI" id="CHEBI:29105"/>
        <note>catalytic</note>
    </ligand>
</feature>
<comment type="cofactor">
    <cofactor evidence="10 11">
        <name>Zn(2+)</name>
        <dbReference type="ChEBI" id="CHEBI:29105"/>
    </cofactor>
    <text evidence="10 11">Binds 1 zinc ion per subunit.</text>
</comment>
<keyword evidence="2" id="KW-0245">EGF-like domain</keyword>
<dbReference type="EMBL" id="JASAOG010000204">
    <property type="protein sequence ID" value="KAK0044103.1"/>
    <property type="molecule type" value="Genomic_DNA"/>
</dbReference>
<feature type="compositionally biased region" description="Polar residues" evidence="12">
    <location>
        <begin position="448"/>
        <end position="508"/>
    </location>
</feature>
<dbReference type="InterPro" id="IPR001506">
    <property type="entry name" value="Peptidase_M12A"/>
</dbReference>
<dbReference type="SMART" id="SM00254">
    <property type="entry name" value="ShKT"/>
    <property type="match status" value="2"/>
</dbReference>
<evidence type="ECO:0000256" key="11">
    <source>
        <dbReference type="RuleBase" id="RU361183"/>
    </source>
</evidence>
<dbReference type="InterPro" id="IPR003582">
    <property type="entry name" value="ShKT_dom"/>
</dbReference>
<feature type="signal peptide" evidence="11">
    <location>
        <begin position="1"/>
        <end position="26"/>
    </location>
</feature>
<dbReference type="FunFam" id="3.40.390.10:FF:000028">
    <property type="entry name" value="Zinc metalloproteinase"/>
    <property type="match status" value="1"/>
</dbReference>
<keyword evidence="7 10" id="KW-0482">Metalloprotease</keyword>
<comment type="caution">
    <text evidence="9">Lacks conserved residue(s) required for the propagation of feature annotation.</text>
</comment>
<feature type="compositionally biased region" description="Basic residues" evidence="12">
    <location>
        <begin position="691"/>
        <end position="705"/>
    </location>
</feature>
<dbReference type="AlphaFoldDB" id="A0AAD8EYJ9"/>
<feature type="compositionally biased region" description="Basic and acidic residues" evidence="12">
    <location>
        <begin position="509"/>
        <end position="522"/>
    </location>
</feature>
<evidence type="ECO:0000313" key="16">
    <source>
        <dbReference type="Proteomes" id="UP001233172"/>
    </source>
</evidence>
<dbReference type="PANTHER" id="PTHR10127">
    <property type="entry name" value="DISCOIDIN, CUB, EGF, LAMININ , AND ZINC METALLOPROTEASE DOMAIN CONTAINING"/>
    <property type="match status" value="1"/>
</dbReference>
<reference evidence="15" key="2">
    <citation type="submission" date="2023-04" db="EMBL/GenBank/DDBJ databases">
        <authorList>
            <person name="Bu L."/>
            <person name="Lu L."/>
            <person name="Laidemitt M.R."/>
            <person name="Zhang S.M."/>
            <person name="Mutuku M."/>
            <person name="Mkoji G."/>
            <person name="Steinauer M."/>
            <person name="Loker E.S."/>
        </authorList>
    </citation>
    <scope>NUCLEOTIDE SEQUENCE</scope>
    <source>
        <strain evidence="15">KasaAsao</strain>
        <tissue evidence="15">Whole Snail</tissue>
    </source>
</reference>
<feature type="binding site" evidence="10">
    <location>
        <position position="173"/>
    </location>
    <ligand>
        <name>Zn(2+)</name>
        <dbReference type="ChEBI" id="CHEBI:29105"/>
        <note>catalytic</note>
    </ligand>
</feature>
<evidence type="ECO:0000256" key="3">
    <source>
        <dbReference type="ARBA" id="ARBA00022670"/>
    </source>
</evidence>
<dbReference type="Proteomes" id="UP001233172">
    <property type="component" value="Unassembled WGS sequence"/>
</dbReference>
<dbReference type="GO" id="GO:0004222">
    <property type="term" value="F:metalloendopeptidase activity"/>
    <property type="evidence" value="ECO:0007669"/>
    <property type="project" value="UniProtKB-UniRule"/>
</dbReference>
<name>A0AAD8EYJ9_BIOPF</name>
<keyword evidence="6 10" id="KW-0862">Zinc</keyword>
<comment type="caution">
    <text evidence="15">The sequence shown here is derived from an EMBL/GenBank/DDBJ whole genome shotgun (WGS) entry which is preliminary data.</text>
</comment>
<feature type="compositionally biased region" description="Polar residues" evidence="12">
    <location>
        <begin position="589"/>
        <end position="617"/>
    </location>
</feature>
<dbReference type="GO" id="GO:0006508">
    <property type="term" value="P:proteolysis"/>
    <property type="evidence" value="ECO:0007669"/>
    <property type="project" value="UniProtKB-KW"/>
</dbReference>
<feature type="compositionally biased region" description="Low complexity" evidence="12">
    <location>
        <begin position="523"/>
        <end position="565"/>
    </location>
</feature>
<evidence type="ECO:0000256" key="9">
    <source>
        <dbReference type="PROSITE-ProRule" id="PRU01005"/>
    </source>
</evidence>
<keyword evidence="11" id="KW-0732">Signal</keyword>
<evidence type="ECO:0000313" key="15">
    <source>
        <dbReference type="EMBL" id="KAK0044103.1"/>
    </source>
</evidence>
<comment type="function">
    <text evidence="1">Metalloprotease.</text>
</comment>
<evidence type="ECO:0000256" key="2">
    <source>
        <dbReference type="ARBA" id="ARBA00022536"/>
    </source>
</evidence>
<evidence type="ECO:0000256" key="1">
    <source>
        <dbReference type="ARBA" id="ARBA00002657"/>
    </source>
</evidence>
<sequence length="705" mass="79731">MAMLKLSSSIVAYIILLTSHLFSVSCRTLDELIAGASETSSFYLADMEAGTVRHELDMILTLEQYHVLYESGSGGNREKRKAVRGTTYLWPNKEIPYKIVSNTFSNNDMLAINAAIAEWQNYTCVTFKSATSSDNNYVSINNGGGCYSNVGMIGGPQTLGLAGGCRVKGIIVHELGHAVGFHHEQNRPDRDDFVTINETNIQAGLMNNFKKYPVEAVDTHGVPYDYRSVMHYGGYAFSFNGQLTIKTKDSQYQNVIGNRDGMSFFDIKLANLMYKCSESCGNIQCPEPGFLGKDCRCWCPGRPIQQCESTGVVQTTPKPVTSTQSNASTCVDMNKYCQPWAEAGYCRTNTYVMTYCRASCRSCDPGSGSVSSECKDIKKNCAELKRRGMCTGFYTNYMRTNCQATCNMCGSFINIDAKPKEENNGAKLIASSLVTFVVCCRKTIEKQPQNNRKTTAKQQQNNSKTTAKQQQNNRKTTEKQQQNNRKTTEKQQQNNRKTTAKQQKNNSKTTEKHQKNNRKTTEKQQQNNKKTTAKQQKNNSKTTEKQQQNNKKTTAKQQQNNSKTTAKQQQNNRKTTAKQQKNNRKTTEKQQQNNRKTTAKQQKNNSKTTEKQQQNNRKTTEKRQKNNSKTTAKQQQNNSKTTAKQQQNNSKTTEKRQKNNSKTTAKQQQNNSKTTAKQQKNNRKTTEKKPKNNRKTTKHNSRKTT</sequence>
<keyword evidence="8" id="KW-1015">Disulfide bond</keyword>
<dbReference type="Pfam" id="PF01400">
    <property type="entry name" value="Astacin"/>
    <property type="match status" value="1"/>
</dbReference>
<evidence type="ECO:0000259" key="13">
    <source>
        <dbReference type="PROSITE" id="PS51670"/>
    </source>
</evidence>
<dbReference type="Pfam" id="PF01549">
    <property type="entry name" value="ShK"/>
    <property type="match status" value="2"/>
</dbReference>
<dbReference type="SMART" id="SM00235">
    <property type="entry name" value="ZnMc"/>
    <property type="match status" value="1"/>
</dbReference>
<dbReference type="InterPro" id="IPR034035">
    <property type="entry name" value="Astacin-like_dom"/>
</dbReference>
<organism evidence="15 16">
    <name type="scientific">Biomphalaria pfeifferi</name>
    <name type="common">Bloodfluke planorb</name>
    <name type="synonym">Freshwater snail</name>
    <dbReference type="NCBI Taxonomy" id="112525"/>
    <lineage>
        <taxon>Eukaryota</taxon>
        <taxon>Metazoa</taxon>
        <taxon>Spiralia</taxon>
        <taxon>Lophotrochozoa</taxon>
        <taxon>Mollusca</taxon>
        <taxon>Gastropoda</taxon>
        <taxon>Heterobranchia</taxon>
        <taxon>Euthyneura</taxon>
        <taxon>Panpulmonata</taxon>
        <taxon>Hygrophila</taxon>
        <taxon>Lymnaeoidea</taxon>
        <taxon>Planorbidae</taxon>
        <taxon>Biomphalaria</taxon>
    </lineage>
</organism>
<keyword evidence="3 10" id="KW-0645">Protease</keyword>
<dbReference type="PROSITE" id="PS51670">
    <property type="entry name" value="SHKT"/>
    <property type="match status" value="2"/>
</dbReference>
<feature type="domain" description="ShKT" evidence="13">
    <location>
        <begin position="374"/>
        <end position="409"/>
    </location>
</feature>
<feature type="domain" description="Peptidase M12A" evidence="14">
    <location>
        <begin position="81"/>
        <end position="277"/>
    </location>
</feature>
<evidence type="ECO:0000256" key="12">
    <source>
        <dbReference type="SAM" id="MobiDB-lite"/>
    </source>
</evidence>
<evidence type="ECO:0000259" key="14">
    <source>
        <dbReference type="PROSITE" id="PS51864"/>
    </source>
</evidence>
<feature type="binding site" evidence="10">
    <location>
        <position position="177"/>
    </location>
    <ligand>
        <name>Zn(2+)</name>
        <dbReference type="ChEBI" id="CHEBI:29105"/>
        <note>catalytic</note>
    </ligand>
</feature>
<accession>A0AAD8EYJ9</accession>
<feature type="compositionally biased region" description="Polar residues" evidence="12">
    <location>
        <begin position="660"/>
        <end position="679"/>
    </location>
</feature>
<feature type="compositionally biased region" description="Polar residues" evidence="12">
    <location>
        <begin position="627"/>
        <end position="651"/>
    </location>
</feature>
<feature type="compositionally biased region" description="Polar residues" evidence="12">
    <location>
        <begin position="566"/>
        <end position="580"/>
    </location>
</feature>
<evidence type="ECO:0000256" key="5">
    <source>
        <dbReference type="ARBA" id="ARBA00022801"/>
    </source>
</evidence>
<dbReference type="PROSITE" id="PS51257">
    <property type="entry name" value="PROKAR_LIPOPROTEIN"/>
    <property type="match status" value="1"/>
</dbReference>
<keyword evidence="4 10" id="KW-0479">Metal-binding</keyword>
<dbReference type="InterPro" id="IPR024079">
    <property type="entry name" value="MetalloPept_cat_dom_sf"/>
</dbReference>
<evidence type="ECO:0000256" key="8">
    <source>
        <dbReference type="ARBA" id="ARBA00023157"/>
    </source>
</evidence>
<dbReference type="Gene3D" id="1.10.10.1940">
    <property type="match status" value="1"/>
</dbReference>
<dbReference type="GO" id="GO:0018996">
    <property type="term" value="P:molting cycle, collagen and cuticulin-based cuticle"/>
    <property type="evidence" value="ECO:0007669"/>
    <property type="project" value="UniProtKB-ARBA"/>
</dbReference>
<dbReference type="SUPFAM" id="SSF55486">
    <property type="entry name" value="Metalloproteases ('zincins'), catalytic domain"/>
    <property type="match status" value="1"/>
</dbReference>
<dbReference type="EC" id="3.4.24.-" evidence="11"/>